<dbReference type="RefSeq" id="WP_013297110.1">
    <property type="nucleotide sequence ID" value="NZ_CP016893.1"/>
</dbReference>
<dbReference type="OMA" id="YGHKYIN"/>
<sequence length="89" mass="10704">MSNKYISASEINQYLYCPYQWYYEKKYGHKYINELREKSGVKSELSNFKKGIEYHERYYKDIVHLRYKKIALVIFIILALIAIGIGLLK</sequence>
<name>A0A231VM18_THETR</name>
<evidence type="ECO:0000256" key="1">
    <source>
        <dbReference type="ARBA" id="ARBA00022801"/>
    </source>
</evidence>
<keyword evidence="2" id="KW-0812">Transmembrane</keyword>
<protein>
    <recommendedName>
        <fullName evidence="7">PD-(D/E)XK endonuclease-like domain-containing protein</fullName>
    </recommendedName>
</protein>
<evidence type="ECO:0000313" key="5">
    <source>
        <dbReference type="Proteomes" id="UP000214975"/>
    </source>
</evidence>
<dbReference type="GO" id="GO:0016787">
    <property type="term" value="F:hydrolase activity"/>
    <property type="evidence" value="ECO:0007669"/>
    <property type="project" value="UniProtKB-KW"/>
</dbReference>
<evidence type="ECO:0008006" key="7">
    <source>
        <dbReference type="Google" id="ProtNLM"/>
    </source>
</evidence>
<evidence type="ECO:0000313" key="4">
    <source>
        <dbReference type="EMBL" id="OXT09011.1"/>
    </source>
</evidence>
<dbReference type="EMBL" id="NKHD01000006">
    <property type="protein sequence ID" value="OXT09011.1"/>
    <property type="molecule type" value="Genomic_DNA"/>
</dbReference>
<dbReference type="AlphaFoldDB" id="A0A231VM18"/>
<evidence type="ECO:0000313" key="3">
    <source>
        <dbReference type="EMBL" id="AST58134.1"/>
    </source>
</evidence>
<accession>A0A231VM18</accession>
<reference evidence="3 5" key="1">
    <citation type="submission" date="2016-08" db="EMBL/GenBank/DDBJ databases">
        <title>A novel genetic cassette of butanologenic Thermoanaerobacterium thermosaccharolyticum that directly convert cellulose to butanol.</title>
        <authorList>
            <person name="Li T."/>
            <person name="He J."/>
        </authorList>
    </citation>
    <scope>NUCLEOTIDE SEQUENCE [LARGE SCALE GENOMIC DNA]</scope>
    <source>
        <strain evidence="3 5">TG57</strain>
    </source>
</reference>
<dbReference type="Proteomes" id="UP000215301">
    <property type="component" value="Unassembled WGS sequence"/>
</dbReference>
<proteinExistence type="predicted"/>
<feature type="transmembrane region" description="Helical" evidence="2">
    <location>
        <begin position="70"/>
        <end position="88"/>
    </location>
</feature>
<keyword evidence="2" id="KW-1133">Transmembrane helix</keyword>
<evidence type="ECO:0000313" key="6">
    <source>
        <dbReference type="Proteomes" id="UP000215301"/>
    </source>
</evidence>
<dbReference type="Gene3D" id="3.90.320.10">
    <property type="match status" value="1"/>
</dbReference>
<dbReference type="Proteomes" id="UP000214975">
    <property type="component" value="Chromosome"/>
</dbReference>
<keyword evidence="1" id="KW-0378">Hydrolase</keyword>
<evidence type="ECO:0000256" key="2">
    <source>
        <dbReference type="SAM" id="Phobius"/>
    </source>
</evidence>
<dbReference type="EMBL" id="CP016893">
    <property type="protein sequence ID" value="AST58134.1"/>
    <property type="molecule type" value="Genomic_DNA"/>
</dbReference>
<organism evidence="4 6">
    <name type="scientific">Thermoanaerobacterium thermosaccharolyticum</name>
    <name type="common">Clostridium thermosaccharolyticum</name>
    <dbReference type="NCBI Taxonomy" id="1517"/>
    <lineage>
        <taxon>Bacteria</taxon>
        <taxon>Bacillati</taxon>
        <taxon>Bacillota</taxon>
        <taxon>Clostridia</taxon>
        <taxon>Thermoanaerobacterales</taxon>
        <taxon>Thermoanaerobacteraceae</taxon>
        <taxon>Thermoanaerobacterium</taxon>
    </lineage>
</organism>
<gene>
    <name evidence="4" type="ORF">CE561_02330</name>
    <name evidence="3" type="ORF">Thert_02208</name>
</gene>
<dbReference type="InterPro" id="IPR011604">
    <property type="entry name" value="PDDEXK-like_dom_sf"/>
</dbReference>
<reference evidence="4 6" key="2">
    <citation type="submission" date="2017-06" db="EMBL/GenBank/DDBJ databases">
        <title>Isolation and characterization of a thermophilic and butanogenic Thermoanaerobacterium thermosaccharolyticum M5 capable of efficient degradation of hemicellulose.</title>
        <authorList>
            <person name="Xin F."/>
            <person name="Jiang Y."/>
        </authorList>
    </citation>
    <scope>NUCLEOTIDE SEQUENCE [LARGE SCALE GENOMIC DNA]</scope>
    <source>
        <strain evidence="4 6">M5</strain>
    </source>
</reference>
<keyword evidence="2" id="KW-0472">Membrane</keyword>
<dbReference type="GeneID" id="93863463"/>